<gene>
    <name evidence="1" type="ORF">DAPPUDRAFT_336854</name>
</gene>
<dbReference type="AlphaFoldDB" id="E9I0H1"/>
<reference evidence="1 2" key="1">
    <citation type="journal article" date="2011" name="Science">
        <title>The ecoresponsive genome of Daphnia pulex.</title>
        <authorList>
            <person name="Colbourne J.K."/>
            <person name="Pfrender M.E."/>
            <person name="Gilbert D."/>
            <person name="Thomas W.K."/>
            <person name="Tucker A."/>
            <person name="Oakley T.H."/>
            <person name="Tokishita S."/>
            <person name="Aerts A."/>
            <person name="Arnold G.J."/>
            <person name="Basu M.K."/>
            <person name="Bauer D.J."/>
            <person name="Caceres C.E."/>
            <person name="Carmel L."/>
            <person name="Casola C."/>
            <person name="Choi J.H."/>
            <person name="Detter J.C."/>
            <person name="Dong Q."/>
            <person name="Dusheyko S."/>
            <person name="Eads B.D."/>
            <person name="Frohlich T."/>
            <person name="Geiler-Samerotte K.A."/>
            <person name="Gerlach D."/>
            <person name="Hatcher P."/>
            <person name="Jogdeo S."/>
            <person name="Krijgsveld J."/>
            <person name="Kriventseva E.V."/>
            <person name="Kultz D."/>
            <person name="Laforsch C."/>
            <person name="Lindquist E."/>
            <person name="Lopez J."/>
            <person name="Manak J.R."/>
            <person name="Muller J."/>
            <person name="Pangilinan J."/>
            <person name="Patwardhan R.P."/>
            <person name="Pitluck S."/>
            <person name="Pritham E.J."/>
            <person name="Rechtsteiner A."/>
            <person name="Rho M."/>
            <person name="Rogozin I.B."/>
            <person name="Sakarya O."/>
            <person name="Salamov A."/>
            <person name="Schaack S."/>
            <person name="Shapiro H."/>
            <person name="Shiga Y."/>
            <person name="Skalitzky C."/>
            <person name="Smith Z."/>
            <person name="Souvorov A."/>
            <person name="Sung W."/>
            <person name="Tang Z."/>
            <person name="Tsuchiya D."/>
            <person name="Tu H."/>
            <person name="Vos H."/>
            <person name="Wang M."/>
            <person name="Wolf Y.I."/>
            <person name="Yamagata H."/>
            <person name="Yamada T."/>
            <person name="Ye Y."/>
            <person name="Shaw J.R."/>
            <person name="Andrews J."/>
            <person name="Crease T.J."/>
            <person name="Tang H."/>
            <person name="Lucas S.M."/>
            <person name="Robertson H.M."/>
            <person name="Bork P."/>
            <person name="Koonin E.V."/>
            <person name="Zdobnov E.M."/>
            <person name="Grigoriev I.V."/>
            <person name="Lynch M."/>
            <person name="Boore J.L."/>
        </authorList>
    </citation>
    <scope>NUCLEOTIDE SEQUENCE [LARGE SCALE GENOMIC DNA]</scope>
</reference>
<evidence type="ECO:0000313" key="2">
    <source>
        <dbReference type="Proteomes" id="UP000000305"/>
    </source>
</evidence>
<dbReference type="OrthoDB" id="408964at2759"/>
<dbReference type="InParanoid" id="E9I0H1"/>
<dbReference type="Gene3D" id="3.30.200.20">
    <property type="entry name" value="Phosphorylase Kinase, domain 1"/>
    <property type="match status" value="1"/>
</dbReference>
<protein>
    <recommendedName>
        <fullName evidence="3">Protein kinase domain-containing protein</fullName>
    </recommendedName>
</protein>
<name>E9I0H1_DAPPU</name>
<sequence length="65" mass="7151">MNSIMLEIIPDILLDPGTKKRFVRGQLLGKGGFAKCYELSDSATNQQICWQKSFQAAFVKAASEG</sequence>
<dbReference type="Proteomes" id="UP000000305">
    <property type="component" value="Unassembled WGS sequence"/>
</dbReference>
<dbReference type="EMBL" id="GL733540">
    <property type="protein sequence ID" value="EFX62509.1"/>
    <property type="molecule type" value="Genomic_DNA"/>
</dbReference>
<organism evidence="1 2">
    <name type="scientific">Daphnia pulex</name>
    <name type="common">Water flea</name>
    <dbReference type="NCBI Taxonomy" id="6669"/>
    <lineage>
        <taxon>Eukaryota</taxon>
        <taxon>Metazoa</taxon>
        <taxon>Ecdysozoa</taxon>
        <taxon>Arthropoda</taxon>
        <taxon>Crustacea</taxon>
        <taxon>Branchiopoda</taxon>
        <taxon>Diplostraca</taxon>
        <taxon>Cladocera</taxon>
        <taxon>Anomopoda</taxon>
        <taxon>Daphniidae</taxon>
        <taxon>Daphnia</taxon>
    </lineage>
</organism>
<keyword evidence="2" id="KW-1185">Reference proteome</keyword>
<proteinExistence type="predicted"/>
<evidence type="ECO:0008006" key="3">
    <source>
        <dbReference type="Google" id="ProtNLM"/>
    </source>
</evidence>
<evidence type="ECO:0000313" key="1">
    <source>
        <dbReference type="EMBL" id="EFX62509.1"/>
    </source>
</evidence>
<accession>E9I0H1</accession>
<dbReference type="KEGG" id="dpx:DAPPUDRAFT_336854"/>
<dbReference type="HOGENOM" id="CLU_2851912_0_0_1"/>
<dbReference type="STRING" id="6669.E9I0H1"/>